<dbReference type="Proteomes" id="UP000805193">
    <property type="component" value="Unassembled WGS sequence"/>
</dbReference>
<reference evidence="1 2" key="1">
    <citation type="journal article" date="2020" name="Cell">
        <title>Large-Scale Comparative Analyses of Tick Genomes Elucidate Their Genetic Diversity and Vector Capacities.</title>
        <authorList>
            <consortium name="Tick Genome and Microbiome Consortium (TIGMIC)"/>
            <person name="Jia N."/>
            <person name="Wang J."/>
            <person name="Shi W."/>
            <person name="Du L."/>
            <person name="Sun Y."/>
            <person name="Zhan W."/>
            <person name="Jiang J.F."/>
            <person name="Wang Q."/>
            <person name="Zhang B."/>
            <person name="Ji P."/>
            <person name="Bell-Sakyi L."/>
            <person name="Cui X.M."/>
            <person name="Yuan T.T."/>
            <person name="Jiang B.G."/>
            <person name="Yang W.F."/>
            <person name="Lam T.T."/>
            <person name="Chang Q.C."/>
            <person name="Ding S.J."/>
            <person name="Wang X.J."/>
            <person name="Zhu J.G."/>
            <person name="Ruan X.D."/>
            <person name="Zhao L."/>
            <person name="Wei J.T."/>
            <person name="Ye R.Z."/>
            <person name="Que T.C."/>
            <person name="Du C.H."/>
            <person name="Zhou Y.H."/>
            <person name="Cheng J.X."/>
            <person name="Dai P.F."/>
            <person name="Guo W.B."/>
            <person name="Han X.H."/>
            <person name="Huang E.J."/>
            <person name="Li L.F."/>
            <person name="Wei W."/>
            <person name="Gao Y.C."/>
            <person name="Liu J.Z."/>
            <person name="Shao H.Z."/>
            <person name="Wang X."/>
            <person name="Wang C.C."/>
            <person name="Yang T.C."/>
            <person name="Huo Q.B."/>
            <person name="Li W."/>
            <person name="Chen H.Y."/>
            <person name="Chen S.E."/>
            <person name="Zhou L.G."/>
            <person name="Ni X.B."/>
            <person name="Tian J.H."/>
            <person name="Sheng Y."/>
            <person name="Liu T."/>
            <person name="Pan Y.S."/>
            <person name="Xia L.Y."/>
            <person name="Li J."/>
            <person name="Zhao F."/>
            <person name="Cao W.C."/>
        </authorList>
    </citation>
    <scope>NUCLEOTIDE SEQUENCE [LARGE SCALE GENOMIC DNA]</scope>
    <source>
        <strain evidence="1">Iper-2018</strain>
    </source>
</reference>
<organism evidence="1 2">
    <name type="scientific">Ixodes persulcatus</name>
    <name type="common">Taiga tick</name>
    <dbReference type="NCBI Taxonomy" id="34615"/>
    <lineage>
        <taxon>Eukaryota</taxon>
        <taxon>Metazoa</taxon>
        <taxon>Ecdysozoa</taxon>
        <taxon>Arthropoda</taxon>
        <taxon>Chelicerata</taxon>
        <taxon>Arachnida</taxon>
        <taxon>Acari</taxon>
        <taxon>Parasitiformes</taxon>
        <taxon>Ixodida</taxon>
        <taxon>Ixodoidea</taxon>
        <taxon>Ixodidae</taxon>
        <taxon>Ixodinae</taxon>
        <taxon>Ixodes</taxon>
    </lineage>
</organism>
<name>A0AC60QUR4_IXOPE</name>
<keyword evidence="2" id="KW-1185">Reference proteome</keyword>
<proteinExistence type="predicted"/>
<evidence type="ECO:0000313" key="1">
    <source>
        <dbReference type="EMBL" id="KAG0440330.1"/>
    </source>
</evidence>
<protein>
    <submittedName>
        <fullName evidence="1">Uncharacterized protein</fullName>
    </submittedName>
</protein>
<dbReference type="EMBL" id="JABSTQ010005038">
    <property type="protein sequence ID" value="KAG0440330.1"/>
    <property type="molecule type" value="Genomic_DNA"/>
</dbReference>
<sequence length="297" mass="32986">MSYSKRAKCAAPMKHVDKGVVGCSLQVATICLNGHVGNWCSQPLMKRKPVGNILMAVSVLITGSCIKKALRTPTSMGIVSFCYKTVFKIQKAFLLPAIEKWESLVAHVADVHSHPDPLFPECEHGELHNKWLQEGSPAHQKLQEIVLSRRLLQDILRLSTSAQTSATECFPSTLLQFAPKQVHFSFRSMKARTYLAALHHNANAGRPQAVTKDGKLQWAIKYPKARKGHVISARKTEGTYEYVEELMAVVLDLCTTMLSNKAAAAAYSQGPPLFLSSAYEHEDKQVLVECHCSRFKL</sequence>
<accession>A0AC60QUR4</accession>
<comment type="caution">
    <text evidence="1">The sequence shown here is derived from an EMBL/GenBank/DDBJ whole genome shotgun (WGS) entry which is preliminary data.</text>
</comment>
<evidence type="ECO:0000313" key="2">
    <source>
        <dbReference type="Proteomes" id="UP000805193"/>
    </source>
</evidence>
<gene>
    <name evidence="1" type="ORF">HPB47_016326</name>
</gene>